<evidence type="ECO:0000313" key="2">
    <source>
        <dbReference type="Proteomes" id="UP000805193"/>
    </source>
</evidence>
<name>A0AC60QM74_IXOPE</name>
<proteinExistence type="predicted"/>
<evidence type="ECO:0000313" key="1">
    <source>
        <dbReference type="EMBL" id="KAG0434962.1"/>
    </source>
</evidence>
<keyword evidence="2" id="KW-1185">Reference proteome</keyword>
<dbReference type="Proteomes" id="UP000805193">
    <property type="component" value="Unassembled WGS sequence"/>
</dbReference>
<protein>
    <submittedName>
        <fullName evidence="1">Uncharacterized protein</fullName>
    </submittedName>
</protein>
<comment type="caution">
    <text evidence="1">The sequence shown here is derived from an EMBL/GenBank/DDBJ whole genome shotgun (WGS) entry which is preliminary data.</text>
</comment>
<organism evidence="1 2">
    <name type="scientific">Ixodes persulcatus</name>
    <name type="common">Taiga tick</name>
    <dbReference type="NCBI Taxonomy" id="34615"/>
    <lineage>
        <taxon>Eukaryota</taxon>
        <taxon>Metazoa</taxon>
        <taxon>Ecdysozoa</taxon>
        <taxon>Arthropoda</taxon>
        <taxon>Chelicerata</taxon>
        <taxon>Arachnida</taxon>
        <taxon>Acari</taxon>
        <taxon>Parasitiformes</taxon>
        <taxon>Ixodida</taxon>
        <taxon>Ixodoidea</taxon>
        <taxon>Ixodidae</taxon>
        <taxon>Ixodinae</taxon>
        <taxon>Ixodes</taxon>
    </lineage>
</organism>
<reference evidence="1 2" key="1">
    <citation type="journal article" date="2020" name="Cell">
        <title>Large-Scale Comparative Analyses of Tick Genomes Elucidate Their Genetic Diversity and Vector Capacities.</title>
        <authorList>
            <consortium name="Tick Genome and Microbiome Consortium (TIGMIC)"/>
            <person name="Jia N."/>
            <person name="Wang J."/>
            <person name="Shi W."/>
            <person name="Du L."/>
            <person name="Sun Y."/>
            <person name="Zhan W."/>
            <person name="Jiang J.F."/>
            <person name="Wang Q."/>
            <person name="Zhang B."/>
            <person name="Ji P."/>
            <person name="Bell-Sakyi L."/>
            <person name="Cui X.M."/>
            <person name="Yuan T.T."/>
            <person name="Jiang B.G."/>
            <person name="Yang W.F."/>
            <person name="Lam T.T."/>
            <person name="Chang Q.C."/>
            <person name="Ding S.J."/>
            <person name="Wang X.J."/>
            <person name="Zhu J.G."/>
            <person name="Ruan X.D."/>
            <person name="Zhao L."/>
            <person name="Wei J.T."/>
            <person name="Ye R.Z."/>
            <person name="Que T.C."/>
            <person name="Du C.H."/>
            <person name="Zhou Y.H."/>
            <person name="Cheng J.X."/>
            <person name="Dai P.F."/>
            <person name="Guo W.B."/>
            <person name="Han X.H."/>
            <person name="Huang E.J."/>
            <person name="Li L.F."/>
            <person name="Wei W."/>
            <person name="Gao Y.C."/>
            <person name="Liu J.Z."/>
            <person name="Shao H.Z."/>
            <person name="Wang X."/>
            <person name="Wang C.C."/>
            <person name="Yang T.C."/>
            <person name="Huo Q.B."/>
            <person name="Li W."/>
            <person name="Chen H.Y."/>
            <person name="Chen S.E."/>
            <person name="Zhou L.G."/>
            <person name="Ni X.B."/>
            <person name="Tian J.H."/>
            <person name="Sheng Y."/>
            <person name="Liu T."/>
            <person name="Pan Y.S."/>
            <person name="Xia L.Y."/>
            <person name="Li J."/>
            <person name="Zhao F."/>
            <person name="Cao W.C."/>
        </authorList>
    </citation>
    <scope>NUCLEOTIDE SEQUENCE [LARGE SCALE GENOMIC DNA]</scope>
    <source>
        <strain evidence="1">Iper-2018</strain>
    </source>
</reference>
<feature type="non-terminal residue" evidence="1">
    <location>
        <position position="285"/>
    </location>
</feature>
<accession>A0AC60QM74</accession>
<sequence>MLRHTRTVSATVTVLLDTLESFLAAFSQLHRQFALPCLETGPNRPPFVVLSHATDSSKVCPVVPPGDSQSGLRAPRFRTASGGMAWSAGCCAGVWLGLLLAPTGHGSQLGSVAALASGLCSASARSAWRRGLGVHWATGLEVWRRLVGGVDKFSLEDFFRQRDGGGEGDPERRPKFRVTCNRAGQVHKFTSMEAAAIFGGAVNDAFHWGVDMKHFDLEVVLNIGEEAVYVCLGLTRGSLHHRNLDQFGPTSLRCTIAYNMLRLCDLRPGDIVCDPMCGGGSIPIE</sequence>
<dbReference type="EMBL" id="JABSTQ010008039">
    <property type="protein sequence ID" value="KAG0434962.1"/>
    <property type="molecule type" value="Genomic_DNA"/>
</dbReference>
<gene>
    <name evidence="1" type="ORF">HPB47_018761</name>
</gene>